<keyword evidence="10 11" id="KW-0511">Multifunctional enzyme</keyword>
<keyword evidence="3 11" id="KW-0028">Amino-acid biosynthesis</keyword>
<dbReference type="GO" id="GO:0006164">
    <property type="term" value="P:purine nucleotide biosynthetic process"/>
    <property type="evidence" value="ECO:0007669"/>
    <property type="project" value="UniProtKB-KW"/>
</dbReference>
<evidence type="ECO:0000313" key="14">
    <source>
        <dbReference type="EMBL" id="EGF23549.1"/>
    </source>
</evidence>
<reference evidence="14 15" key="1">
    <citation type="submission" date="2011-02" db="EMBL/GenBank/DDBJ databases">
        <authorList>
            <person name="Muzny D."/>
            <person name="Qin X."/>
            <person name="Buhay C."/>
            <person name="Dugan-Rocha S."/>
            <person name="Ding Y."/>
            <person name="Chen G."/>
            <person name="Hawes A."/>
            <person name="Holder M."/>
            <person name="Jhangiani S."/>
            <person name="Johnson A."/>
            <person name="Khan Z."/>
            <person name="Li Z."/>
            <person name="Liu W."/>
            <person name="Liu X."/>
            <person name="Perez L."/>
            <person name="Shen H."/>
            <person name="Wang Q."/>
            <person name="Watt J."/>
            <person name="Xi L."/>
            <person name="Xin Y."/>
            <person name="Zhou J."/>
            <person name="Deng J."/>
            <person name="Jiang H."/>
            <person name="Liu Y."/>
            <person name="Qu J."/>
            <person name="Song X.-Z."/>
            <person name="Zhang L."/>
            <person name="Villasana D."/>
            <person name="Johnson A."/>
            <person name="Liu J."/>
            <person name="Liyanage D."/>
            <person name="Lorensuhewa L."/>
            <person name="Robinson T."/>
            <person name="Song A."/>
            <person name="Song B.-B."/>
            <person name="Dinh H."/>
            <person name="Thornton R."/>
            <person name="Coyle M."/>
            <person name="Francisco L."/>
            <person name="Jackson L."/>
            <person name="Javaid M."/>
            <person name="Korchina V."/>
            <person name="Kovar C."/>
            <person name="Mata R."/>
            <person name="Mathew T."/>
            <person name="Ngo R."/>
            <person name="Nguyen L."/>
            <person name="Nguyen N."/>
            <person name="Okwuonu G."/>
            <person name="Ongeri F."/>
            <person name="Pham C."/>
            <person name="Simmons D."/>
            <person name="Wilczek-Boney K."/>
            <person name="Hale W."/>
            <person name="Jakkamsetti A."/>
            <person name="Pham P."/>
            <person name="Ruth R."/>
            <person name="San Lucas F."/>
            <person name="Warren J."/>
            <person name="Zhang J."/>
            <person name="Zhao Z."/>
            <person name="Zhou C."/>
            <person name="Zhu D."/>
            <person name="Lee S."/>
            <person name="Bess C."/>
            <person name="Blankenburg K."/>
            <person name="Forbes L."/>
            <person name="Fu Q."/>
            <person name="Gubbala S."/>
            <person name="Hirani K."/>
            <person name="Jayaseelan J.C."/>
            <person name="Lara F."/>
            <person name="Munidasa M."/>
            <person name="Palculict T."/>
            <person name="Patil S."/>
            <person name="Pu L.-L."/>
            <person name="Saada N."/>
            <person name="Tang L."/>
            <person name="Weissenberger G."/>
            <person name="Zhu Y."/>
            <person name="Hemphill L."/>
            <person name="Shang Y."/>
            <person name="Youmans B."/>
            <person name="Ayvaz T."/>
            <person name="Ross M."/>
            <person name="Santibanez J."/>
            <person name="Aqrawi P."/>
            <person name="Gross S."/>
            <person name="Joshi V."/>
            <person name="Fowler G."/>
            <person name="Nazareth L."/>
            <person name="Reid J."/>
            <person name="Worley K."/>
            <person name="Petrosino J."/>
            <person name="Highlander S."/>
            <person name="Gibbs R."/>
        </authorList>
    </citation>
    <scope>NUCLEOTIDE SEQUENCE [LARGE SCALE GENOMIC DNA]</scope>
    <source>
        <strain evidence="14 15">DSM 15829</strain>
    </source>
</reference>
<dbReference type="CDD" id="cd01080">
    <property type="entry name" value="NAD_bind_m-THF_DH_Cyclohyd"/>
    <property type="match status" value="1"/>
</dbReference>
<dbReference type="InterPro" id="IPR000672">
    <property type="entry name" value="THF_DH/CycHdrlase"/>
</dbReference>
<comment type="function">
    <text evidence="11">Catalyzes the oxidation of 5,10-methylenetetrahydrofolate to 5,10-methenyltetrahydrofolate and then the hydrolysis of 5,10-methenyltetrahydrofolate to 10-formyltetrahydrofolate.</text>
</comment>
<comment type="subunit">
    <text evidence="11">Homodimer.</text>
</comment>
<keyword evidence="9 11" id="KW-0486">Methionine biosynthesis</keyword>
<gene>
    <name evidence="11 14" type="primary">folD</name>
    <name evidence="14" type="ORF">HMPREF0091_10496</name>
</gene>
<dbReference type="AlphaFoldDB" id="F1T4A5"/>
<comment type="caution">
    <text evidence="14">The sequence shown here is derived from an EMBL/GenBank/DDBJ whole genome shotgun (WGS) entry which is preliminary data.</text>
</comment>
<dbReference type="GO" id="GO:0004477">
    <property type="term" value="F:methenyltetrahydrofolate cyclohydrolase activity"/>
    <property type="evidence" value="ECO:0007669"/>
    <property type="project" value="UniProtKB-UniRule"/>
</dbReference>
<dbReference type="HAMAP" id="MF_01576">
    <property type="entry name" value="THF_DHG_CYH"/>
    <property type="match status" value="1"/>
</dbReference>
<evidence type="ECO:0000259" key="12">
    <source>
        <dbReference type="Pfam" id="PF00763"/>
    </source>
</evidence>
<protein>
    <recommendedName>
        <fullName evidence="11">Bifunctional protein FolD</fullName>
    </recommendedName>
    <domain>
        <recommendedName>
            <fullName evidence="11">Methylenetetrahydrofolate dehydrogenase</fullName>
            <ecNumber evidence="11">1.5.1.5</ecNumber>
        </recommendedName>
    </domain>
    <domain>
        <recommendedName>
            <fullName evidence="11">Methenyltetrahydrofolate cyclohydrolase</fullName>
            <ecNumber evidence="11">3.5.4.9</ecNumber>
        </recommendedName>
    </domain>
</protein>
<dbReference type="RefSeq" id="WP_006302677.1">
    <property type="nucleotide sequence ID" value="NZ_ACGK02000001.1"/>
</dbReference>
<proteinExistence type="inferred from homology"/>
<dbReference type="InterPro" id="IPR036291">
    <property type="entry name" value="NAD(P)-bd_dom_sf"/>
</dbReference>
<dbReference type="OrthoDB" id="9803580at2"/>
<evidence type="ECO:0000256" key="5">
    <source>
        <dbReference type="ARBA" id="ARBA00022801"/>
    </source>
</evidence>
<dbReference type="EC" id="1.5.1.5" evidence="11"/>
<accession>F1T4A5</accession>
<dbReference type="Gene3D" id="3.40.50.10860">
    <property type="entry name" value="Leucine Dehydrogenase, chain A, domain 1"/>
    <property type="match status" value="1"/>
</dbReference>
<evidence type="ECO:0000313" key="15">
    <source>
        <dbReference type="Proteomes" id="UP000005947"/>
    </source>
</evidence>
<feature type="binding site" evidence="11">
    <location>
        <begin position="165"/>
        <end position="167"/>
    </location>
    <ligand>
        <name>NADP(+)</name>
        <dbReference type="ChEBI" id="CHEBI:58349"/>
    </ligand>
</feature>
<dbReference type="GO" id="GO:0000105">
    <property type="term" value="P:L-histidine biosynthetic process"/>
    <property type="evidence" value="ECO:0007669"/>
    <property type="project" value="UniProtKB-KW"/>
</dbReference>
<organism evidence="14 15">
    <name type="scientific">Fannyhessea vaginae DSM 15829</name>
    <dbReference type="NCBI Taxonomy" id="525256"/>
    <lineage>
        <taxon>Bacteria</taxon>
        <taxon>Bacillati</taxon>
        <taxon>Actinomycetota</taxon>
        <taxon>Coriobacteriia</taxon>
        <taxon>Coriobacteriales</taxon>
        <taxon>Atopobiaceae</taxon>
        <taxon>Fannyhessea</taxon>
    </lineage>
</organism>
<keyword evidence="15" id="KW-1185">Reference proteome</keyword>
<name>F1T4A5_9ACTN</name>
<dbReference type="PANTHER" id="PTHR48099">
    <property type="entry name" value="C-1-TETRAHYDROFOLATE SYNTHASE, CYTOPLASMIC-RELATED"/>
    <property type="match status" value="1"/>
</dbReference>
<evidence type="ECO:0000256" key="4">
    <source>
        <dbReference type="ARBA" id="ARBA00022755"/>
    </source>
</evidence>
<evidence type="ECO:0000256" key="9">
    <source>
        <dbReference type="ARBA" id="ARBA00023167"/>
    </source>
</evidence>
<dbReference type="Pfam" id="PF00763">
    <property type="entry name" value="THF_DHG_CYH"/>
    <property type="match status" value="1"/>
</dbReference>
<dbReference type="Proteomes" id="UP000005947">
    <property type="component" value="Unassembled WGS sequence"/>
</dbReference>
<dbReference type="GO" id="GO:0004488">
    <property type="term" value="F:methylenetetrahydrofolate dehydrogenase (NADP+) activity"/>
    <property type="evidence" value="ECO:0007669"/>
    <property type="project" value="UniProtKB-UniRule"/>
</dbReference>
<dbReference type="GeneID" id="93210113"/>
<evidence type="ECO:0000259" key="13">
    <source>
        <dbReference type="Pfam" id="PF02882"/>
    </source>
</evidence>
<sequence>MAQLLKGAAVATSLCEDLLPRINKLVQAHITPTLAVIRVGEDAGALSYERAAQKRADKLGCKLKVYAFDEDVSQQQLITQITKINEDSSIHGCLLFRPLPKTLDERLICNTLLPQKDVDGITQGSLYGVFAGQKVGFAPCTAQACMAMLDYYGIDICGKHVCVIGRSLVIGRPVSMLAQHRNATVTMCHSKTKDLTKHLQAADIIIAALGHARFVTSNMVLEHQTLIDVGINWDASAQKLVGDVDFEHVEPKVCAITPVPGGIGSITTTILMQHVVEAAEIQQVLKA</sequence>
<dbReference type="eggNOG" id="COG0190">
    <property type="taxonomic scope" value="Bacteria"/>
</dbReference>
<keyword evidence="5 11" id="KW-0378">Hydrolase</keyword>
<comment type="caution">
    <text evidence="11">Lacks conserved residue(s) required for the propagation of feature annotation.</text>
</comment>
<dbReference type="Pfam" id="PF02882">
    <property type="entry name" value="THF_DHG_CYH_C"/>
    <property type="match status" value="1"/>
</dbReference>
<comment type="pathway">
    <text evidence="1 11">One-carbon metabolism; tetrahydrofolate interconversion.</text>
</comment>
<evidence type="ECO:0000256" key="1">
    <source>
        <dbReference type="ARBA" id="ARBA00004777"/>
    </source>
</evidence>
<dbReference type="InterPro" id="IPR020631">
    <property type="entry name" value="THF_DH/CycHdrlase_NAD-bd_dom"/>
</dbReference>
<dbReference type="UniPathway" id="UPA00193"/>
<keyword evidence="7 11" id="KW-0560">Oxidoreductase</keyword>
<feature type="domain" description="Tetrahydrofolate dehydrogenase/cyclohydrolase catalytic" evidence="12">
    <location>
        <begin position="5"/>
        <end position="119"/>
    </location>
</feature>
<dbReference type="GO" id="GO:0005829">
    <property type="term" value="C:cytosol"/>
    <property type="evidence" value="ECO:0007669"/>
    <property type="project" value="TreeGrafter"/>
</dbReference>
<feature type="binding site" evidence="11">
    <location>
        <position position="231"/>
    </location>
    <ligand>
        <name>NADP(+)</name>
        <dbReference type="ChEBI" id="CHEBI:58349"/>
    </ligand>
</feature>
<dbReference type="Gene3D" id="3.40.50.720">
    <property type="entry name" value="NAD(P)-binding Rossmann-like Domain"/>
    <property type="match status" value="1"/>
</dbReference>
<dbReference type="InterPro" id="IPR020630">
    <property type="entry name" value="THF_DH/CycHdrlase_cat_dom"/>
</dbReference>
<comment type="catalytic activity">
    <reaction evidence="11">
        <text>(6R)-5,10-methylene-5,6,7,8-tetrahydrofolate + NADP(+) = (6R)-5,10-methenyltetrahydrofolate + NADPH</text>
        <dbReference type="Rhea" id="RHEA:22812"/>
        <dbReference type="ChEBI" id="CHEBI:15636"/>
        <dbReference type="ChEBI" id="CHEBI:57455"/>
        <dbReference type="ChEBI" id="CHEBI:57783"/>
        <dbReference type="ChEBI" id="CHEBI:58349"/>
        <dbReference type="EC" id="1.5.1.5"/>
    </reaction>
</comment>
<dbReference type="InterPro" id="IPR046346">
    <property type="entry name" value="Aminoacid_DH-like_N_sf"/>
</dbReference>
<evidence type="ECO:0000256" key="3">
    <source>
        <dbReference type="ARBA" id="ARBA00022605"/>
    </source>
</evidence>
<evidence type="ECO:0000256" key="2">
    <source>
        <dbReference type="ARBA" id="ARBA00022563"/>
    </source>
</evidence>
<dbReference type="GO" id="GO:0009086">
    <property type="term" value="P:methionine biosynthetic process"/>
    <property type="evidence" value="ECO:0007669"/>
    <property type="project" value="UniProtKB-KW"/>
</dbReference>
<dbReference type="PRINTS" id="PR00085">
    <property type="entry name" value="THFDHDRGNASE"/>
</dbReference>
<dbReference type="PANTHER" id="PTHR48099:SF5">
    <property type="entry name" value="C-1-TETRAHYDROFOLATE SYNTHASE, CYTOPLASMIC"/>
    <property type="match status" value="1"/>
</dbReference>
<dbReference type="SUPFAM" id="SSF53223">
    <property type="entry name" value="Aminoacid dehydrogenase-like, N-terminal domain"/>
    <property type="match status" value="1"/>
</dbReference>
<keyword evidence="8 11" id="KW-0368">Histidine biosynthesis</keyword>
<feature type="domain" description="Tetrahydrofolate dehydrogenase/cyclohydrolase NAD(P)-binding" evidence="13">
    <location>
        <begin position="139"/>
        <end position="282"/>
    </location>
</feature>
<evidence type="ECO:0000256" key="7">
    <source>
        <dbReference type="ARBA" id="ARBA00023002"/>
    </source>
</evidence>
<keyword evidence="4 11" id="KW-0658">Purine biosynthesis</keyword>
<keyword evidence="6 11" id="KW-0521">NADP</keyword>
<keyword evidence="2 11" id="KW-0554">One-carbon metabolism</keyword>
<evidence type="ECO:0000256" key="6">
    <source>
        <dbReference type="ARBA" id="ARBA00022857"/>
    </source>
</evidence>
<dbReference type="EMBL" id="ACGK02000001">
    <property type="protein sequence ID" value="EGF23549.1"/>
    <property type="molecule type" value="Genomic_DNA"/>
</dbReference>
<evidence type="ECO:0000256" key="11">
    <source>
        <dbReference type="HAMAP-Rule" id="MF_01576"/>
    </source>
</evidence>
<comment type="similarity">
    <text evidence="11">Belongs to the tetrahydrofolate dehydrogenase/cyclohydrolase family.</text>
</comment>
<dbReference type="FunFam" id="3.40.50.720:FF:000094">
    <property type="entry name" value="Bifunctional protein FolD"/>
    <property type="match status" value="1"/>
</dbReference>
<dbReference type="SUPFAM" id="SSF51735">
    <property type="entry name" value="NAD(P)-binding Rossmann-fold domains"/>
    <property type="match status" value="1"/>
</dbReference>
<evidence type="ECO:0000256" key="10">
    <source>
        <dbReference type="ARBA" id="ARBA00023268"/>
    </source>
</evidence>
<dbReference type="GO" id="GO:0035999">
    <property type="term" value="P:tetrahydrofolate interconversion"/>
    <property type="evidence" value="ECO:0007669"/>
    <property type="project" value="UniProtKB-UniRule"/>
</dbReference>
<comment type="catalytic activity">
    <reaction evidence="11">
        <text>(6R)-5,10-methenyltetrahydrofolate + H2O = (6R)-10-formyltetrahydrofolate + H(+)</text>
        <dbReference type="Rhea" id="RHEA:23700"/>
        <dbReference type="ChEBI" id="CHEBI:15377"/>
        <dbReference type="ChEBI" id="CHEBI:15378"/>
        <dbReference type="ChEBI" id="CHEBI:57455"/>
        <dbReference type="ChEBI" id="CHEBI:195366"/>
        <dbReference type="EC" id="3.5.4.9"/>
    </reaction>
</comment>
<dbReference type="EC" id="3.5.4.9" evidence="11"/>
<evidence type="ECO:0000256" key="8">
    <source>
        <dbReference type="ARBA" id="ARBA00023102"/>
    </source>
</evidence>